<keyword evidence="10" id="KW-1185">Reference proteome</keyword>
<evidence type="ECO:0000259" key="7">
    <source>
        <dbReference type="PROSITE" id="PS50119"/>
    </source>
</evidence>
<reference evidence="9" key="1">
    <citation type="submission" date="2025-08" db="UniProtKB">
        <authorList>
            <consortium name="Ensembl"/>
        </authorList>
    </citation>
    <scope>IDENTIFICATION</scope>
</reference>
<evidence type="ECO:0000313" key="10">
    <source>
        <dbReference type="Proteomes" id="UP000261620"/>
    </source>
</evidence>
<evidence type="ECO:0000256" key="3">
    <source>
        <dbReference type="ARBA" id="ARBA00022833"/>
    </source>
</evidence>
<dbReference type="InterPro" id="IPR050143">
    <property type="entry name" value="TRIM/RBCC"/>
</dbReference>
<dbReference type="PANTHER" id="PTHR24103">
    <property type="entry name" value="E3 UBIQUITIN-PROTEIN LIGASE TRIM"/>
    <property type="match status" value="1"/>
</dbReference>
<dbReference type="InterPro" id="IPR043136">
    <property type="entry name" value="B30.2/SPRY_sf"/>
</dbReference>
<keyword evidence="1" id="KW-0479">Metal-binding</keyword>
<evidence type="ECO:0000259" key="8">
    <source>
        <dbReference type="PROSITE" id="PS50188"/>
    </source>
</evidence>
<dbReference type="InterPro" id="IPR013083">
    <property type="entry name" value="Znf_RING/FYVE/PHD"/>
</dbReference>
<dbReference type="SUPFAM" id="SSF49899">
    <property type="entry name" value="Concanavalin A-like lectins/glucanases"/>
    <property type="match status" value="1"/>
</dbReference>
<dbReference type="InterPro" id="IPR006574">
    <property type="entry name" value="PRY"/>
</dbReference>
<dbReference type="AlphaFoldDB" id="A0A3Q3WS26"/>
<evidence type="ECO:0000313" key="9">
    <source>
        <dbReference type="Ensembl" id="ENSMMOP00000018018.1"/>
    </source>
</evidence>
<evidence type="ECO:0000256" key="2">
    <source>
        <dbReference type="ARBA" id="ARBA00022771"/>
    </source>
</evidence>
<evidence type="ECO:0000259" key="6">
    <source>
        <dbReference type="PROSITE" id="PS50089"/>
    </source>
</evidence>
<dbReference type="GO" id="GO:0008270">
    <property type="term" value="F:zinc ion binding"/>
    <property type="evidence" value="ECO:0007669"/>
    <property type="project" value="UniProtKB-KW"/>
</dbReference>
<proteinExistence type="predicted"/>
<dbReference type="PRINTS" id="PR01407">
    <property type="entry name" value="BUTYPHLNCDUF"/>
</dbReference>
<dbReference type="InterPro" id="IPR013320">
    <property type="entry name" value="ConA-like_dom_sf"/>
</dbReference>
<feature type="coiled-coil region" evidence="5">
    <location>
        <begin position="130"/>
        <end position="157"/>
    </location>
</feature>
<dbReference type="PROSITE" id="PS50188">
    <property type="entry name" value="B302_SPRY"/>
    <property type="match status" value="1"/>
</dbReference>
<dbReference type="PROSITE" id="PS00518">
    <property type="entry name" value="ZF_RING_1"/>
    <property type="match status" value="1"/>
</dbReference>
<dbReference type="InterPro" id="IPR003879">
    <property type="entry name" value="Butyrophylin_SPRY"/>
</dbReference>
<dbReference type="InterPro" id="IPR000315">
    <property type="entry name" value="Znf_B-box"/>
</dbReference>
<dbReference type="SUPFAM" id="SSF57845">
    <property type="entry name" value="B-box zinc-binding domain"/>
    <property type="match status" value="1"/>
</dbReference>
<feature type="coiled-coil region" evidence="5">
    <location>
        <begin position="191"/>
        <end position="236"/>
    </location>
</feature>
<dbReference type="SMART" id="SM00589">
    <property type="entry name" value="PRY"/>
    <property type="match status" value="1"/>
</dbReference>
<reference evidence="9" key="2">
    <citation type="submission" date="2025-09" db="UniProtKB">
        <authorList>
            <consortium name="Ensembl"/>
        </authorList>
    </citation>
    <scope>IDENTIFICATION</scope>
</reference>
<feature type="domain" description="B30.2/SPRY" evidence="8">
    <location>
        <begin position="278"/>
        <end position="465"/>
    </location>
</feature>
<name>A0A3Q3WS26_MOLML</name>
<dbReference type="InterPro" id="IPR001841">
    <property type="entry name" value="Znf_RING"/>
</dbReference>
<dbReference type="Gene3D" id="3.30.40.10">
    <property type="entry name" value="Zinc/RING finger domain, C3HC4 (zinc finger)"/>
    <property type="match status" value="1"/>
</dbReference>
<dbReference type="PROSITE" id="PS50119">
    <property type="entry name" value="ZF_BBOX"/>
    <property type="match status" value="1"/>
</dbReference>
<dbReference type="STRING" id="94237.ENSMMOP00000018018"/>
<dbReference type="Pfam" id="PF13765">
    <property type="entry name" value="PRY"/>
    <property type="match status" value="1"/>
</dbReference>
<sequence>NESKFPQSSTDLSCPVCHDVFKEPVVLSCSHSFCKGCLQTWWGGKQIQDCPVCKRRSSRSDPPCNLALKNLCKTFLLECDQRATAAGSDLDLCSLHFEKLKLFCLDHQQPVCLVCRDSKTHSNHRFTPIVEAAQDHREEIQKSLKALQEKVKQFKHVKGNCDQAAEHINLQARHTERLIQEQFKKFREFLREEEEARIAALREEEEQKSRRIKEQIEALSRETAALSDTIRAAEEELRAEDVTFMKNYKAAVKRVQQHPLLDELHLLPGALIDVAKHLGNLAFNIWDKLKKLVSYSPVILDPNTANPEFFLSEDLTSVTHGQRQRLPENPERIDYSRSVRGWEGFASGAHCWDVEVGDNSAWFVGVTEAAQRRGCIKFGFWQIEYYNDKYTTRLSGRPPAVLRVKRRLQRIRVHLDWNRGKLSLFDPDTSTHIHTFTHTFTDKLFPCIGTLNEAPLKVVPGKISVTWEYHS</sequence>
<dbReference type="Ensembl" id="ENSMMOT00000018311.1">
    <property type="protein sequence ID" value="ENSMMOP00000018018.1"/>
    <property type="gene ID" value="ENSMMOG00000013667.1"/>
</dbReference>
<dbReference type="Gene3D" id="3.30.160.60">
    <property type="entry name" value="Classic Zinc Finger"/>
    <property type="match status" value="1"/>
</dbReference>
<dbReference type="Pfam" id="PF00643">
    <property type="entry name" value="zf-B_box"/>
    <property type="match status" value="1"/>
</dbReference>
<dbReference type="SMART" id="SM00336">
    <property type="entry name" value="BBOX"/>
    <property type="match status" value="1"/>
</dbReference>
<dbReference type="InterPro" id="IPR027370">
    <property type="entry name" value="Znf-RING_euk"/>
</dbReference>
<dbReference type="SMART" id="SM00184">
    <property type="entry name" value="RING"/>
    <property type="match status" value="1"/>
</dbReference>
<keyword evidence="5" id="KW-0175">Coiled coil</keyword>
<dbReference type="Pfam" id="PF13445">
    <property type="entry name" value="zf-RING_UBOX"/>
    <property type="match status" value="1"/>
</dbReference>
<dbReference type="CDD" id="cd12893">
    <property type="entry name" value="SPRY_PRY_TRIM35"/>
    <property type="match status" value="1"/>
</dbReference>
<protein>
    <submittedName>
        <fullName evidence="9">Uncharacterized protein</fullName>
    </submittedName>
</protein>
<dbReference type="InterPro" id="IPR003877">
    <property type="entry name" value="SPRY_dom"/>
</dbReference>
<keyword evidence="3" id="KW-0862">Zinc</keyword>
<evidence type="ECO:0000256" key="5">
    <source>
        <dbReference type="SAM" id="Coils"/>
    </source>
</evidence>
<keyword evidence="2 4" id="KW-0863">Zinc-finger</keyword>
<dbReference type="SMART" id="SM00449">
    <property type="entry name" value="SPRY"/>
    <property type="match status" value="1"/>
</dbReference>
<dbReference type="PROSITE" id="PS50089">
    <property type="entry name" value="ZF_RING_2"/>
    <property type="match status" value="1"/>
</dbReference>
<organism evidence="9 10">
    <name type="scientific">Mola mola</name>
    <name type="common">Ocean sunfish</name>
    <name type="synonym">Tetraodon mola</name>
    <dbReference type="NCBI Taxonomy" id="94237"/>
    <lineage>
        <taxon>Eukaryota</taxon>
        <taxon>Metazoa</taxon>
        <taxon>Chordata</taxon>
        <taxon>Craniata</taxon>
        <taxon>Vertebrata</taxon>
        <taxon>Euteleostomi</taxon>
        <taxon>Actinopterygii</taxon>
        <taxon>Neopterygii</taxon>
        <taxon>Teleostei</taxon>
        <taxon>Neoteleostei</taxon>
        <taxon>Acanthomorphata</taxon>
        <taxon>Eupercaria</taxon>
        <taxon>Tetraodontiformes</taxon>
        <taxon>Molidae</taxon>
        <taxon>Mola</taxon>
    </lineage>
</organism>
<evidence type="ECO:0000256" key="4">
    <source>
        <dbReference type="PROSITE-ProRule" id="PRU00024"/>
    </source>
</evidence>
<accession>A0A3Q3WS26</accession>
<evidence type="ECO:0000256" key="1">
    <source>
        <dbReference type="ARBA" id="ARBA00022723"/>
    </source>
</evidence>
<dbReference type="Proteomes" id="UP000261620">
    <property type="component" value="Unplaced"/>
</dbReference>
<dbReference type="InterPro" id="IPR017907">
    <property type="entry name" value="Znf_RING_CS"/>
</dbReference>
<feature type="domain" description="RING-type" evidence="6">
    <location>
        <begin position="14"/>
        <end position="54"/>
    </location>
</feature>
<dbReference type="Gene3D" id="2.60.120.920">
    <property type="match status" value="1"/>
</dbReference>
<dbReference type="OMA" id="PCIGTLN"/>
<dbReference type="InterPro" id="IPR001870">
    <property type="entry name" value="B30.2/SPRY"/>
</dbReference>
<feature type="domain" description="B box-type" evidence="7">
    <location>
        <begin position="88"/>
        <end position="129"/>
    </location>
</feature>
<dbReference type="Pfam" id="PF00622">
    <property type="entry name" value="SPRY"/>
    <property type="match status" value="1"/>
</dbReference>
<dbReference type="SUPFAM" id="SSF57850">
    <property type="entry name" value="RING/U-box"/>
    <property type="match status" value="1"/>
</dbReference>